<comment type="caution">
    <text evidence="2">The sequence shown here is derived from an EMBL/GenBank/DDBJ whole genome shotgun (WGS) entry which is preliminary data.</text>
</comment>
<keyword evidence="3" id="KW-1185">Reference proteome</keyword>
<dbReference type="Proteomes" id="UP001630127">
    <property type="component" value="Unassembled WGS sequence"/>
</dbReference>
<accession>A0ABD2ZBF0</accession>
<evidence type="ECO:0008006" key="4">
    <source>
        <dbReference type="Google" id="ProtNLM"/>
    </source>
</evidence>
<sequence length="100" mass="11822">MATNLNTNFFLTRLVFIYSTTLLYTPSHPTKSHLPLPTPNPDPLCNPEAHIRRDLPISQKRLEWNCLRNQRAEMGRINSWIWKPRDCILNRVDPFQHTIQ</sequence>
<organism evidence="2 3">
    <name type="scientific">Cinchona calisaya</name>
    <dbReference type="NCBI Taxonomy" id="153742"/>
    <lineage>
        <taxon>Eukaryota</taxon>
        <taxon>Viridiplantae</taxon>
        <taxon>Streptophyta</taxon>
        <taxon>Embryophyta</taxon>
        <taxon>Tracheophyta</taxon>
        <taxon>Spermatophyta</taxon>
        <taxon>Magnoliopsida</taxon>
        <taxon>eudicotyledons</taxon>
        <taxon>Gunneridae</taxon>
        <taxon>Pentapetalae</taxon>
        <taxon>asterids</taxon>
        <taxon>lamiids</taxon>
        <taxon>Gentianales</taxon>
        <taxon>Rubiaceae</taxon>
        <taxon>Cinchonoideae</taxon>
        <taxon>Cinchoneae</taxon>
        <taxon>Cinchona</taxon>
    </lineage>
</organism>
<keyword evidence="1" id="KW-0732">Signal</keyword>
<reference evidence="2 3" key="1">
    <citation type="submission" date="2024-11" db="EMBL/GenBank/DDBJ databases">
        <title>A near-complete genome assembly of Cinchona calisaya.</title>
        <authorList>
            <person name="Lian D.C."/>
            <person name="Zhao X.W."/>
            <person name="Wei L."/>
        </authorList>
    </citation>
    <scope>NUCLEOTIDE SEQUENCE [LARGE SCALE GENOMIC DNA]</scope>
    <source>
        <tissue evidence="2">Nenye</tissue>
    </source>
</reference>
<feature type="chain" id="PRO_5044891659" description="Trichome birefringence-like N-terminal domain-containing protein" evidence="1">
    <location>
        <begin position="24"/>
        <end position="100"/>
    </location>
</feature>
<dbReference type="AlphaFoldDB" id="A0ABD2ZBF0"/>
<protein>
    <recommendedName>
        <fullName evidence="4">Trichome birefringence-like N-terminal domain-containing protein</fullName>
    </recommendedName>
</protein>
<gene>
    <name evidence="2" type="ORF">ACH5RR_022334</name>
</gene>
<evidence type="ECO:0000313" key="2">
    <source>
        <dbReference type="EMBL" id="KAL3515432.1"/>
    </source>
</evidence>
<evidence type="ECO:0000313" key="3">
    <source>
        <dbReference type="Proteomes" id="UP001630127"/>
    </source>
</evidence>
<evidence type="ECO:0000256" key="1">
    <source>
        <dbReference type="SAM" id="SignalP"/>
    </source>
</evidence>
<feature type="signal peptide" evidence="1">
    <location>
        <begin position="1"/>
        <end position="23"/>
    </location>
</feature>
<name>A0ABD2ZBF0_9GENT</name>
<proteinExistence type="predicted"/>
<dbReference type="EMBL" id="JBJUIK010000010">
    <property type="protein sequence ID" value="KAL3515432.1"/>
    <property type="molecule type" value="Genomic_DNA"/>
</dbReference>